<evidence type="ECO:0000313" key="5">
    <source>
        <dbReference type="EMBL" id="MBK3516126.1"/>
    </source>
</evidence>
<gene>
    <name evidence="5" type="ORF">JIV24_02155</name>
</gene>
<organism evidence="5 6">
    <name type="scientific">Carboxylicivirga marina</name>
    <dbReference type="NCBI Taxonomy" id="2800988"/>
    <lineage>
        <taxon>Bacteria</taxon>
        <taxon>Pseudomonadati</taxon>
        <taxon>Bacteroidota</taxon>
        <taxon>Bacteroidia</taxon>
        <taxon>Marinilabiliales</taxon>
        <taxon>Marinilabiliaceae</taxon>
        <taxon>Carboxylicivirga</taxon>
    </lineage>
</organism>
<protein>
    <submittedName>
        <fullName evidence="5">ATP-binding cassette domain-containing protein</fullName>
    </submittedName>
</protein>
<keyword evidence="6" id="KW-1185">Reference proteome</keyword>
<dbReference type="Pfam" id="PF00005">
    <property type="entry name" value="ABC_tran"/>
    <property type="match status" value="1"/>
</dbReference>
<dbReference type="SMART" id="SM00382">
    <property type="entry name" value="AAA"/>
    <property type="match status" value="1"/>
</dbReference>
<dbReference type="PROSITE" id="PS50893">
    <property type="entry name" value="ABC_TRANSPORTER_2"/>
    <property type="match status" value="1"/>
</dbReference>
<reference evidence="5 6" key="1">
    <citation type="submission" date="2021-01" db="EMBL/GenBank/DDBJ databases">
        <title>Carboxyliciviraga sp.nov., isolated from coastal sediments.</title>
        <authorList>
            <person name="Lu D."/>
            <person name="Zhang T."/>
        </authorList>
    </citation>
    <scope>NUCLEOTIDE SEQUENCE [LARGE SCALE GENOMIC DNA]</scope>
    <source>
        <strain evidence="5 6">N1Y132</strain>
    </source>
</reference>
<name>A0ABS1HEM5_9BACT</name>
<proteinExistence type="predicted"/>
<evidence type="ECO:0000256" key="1">
    <source>
        <dbReference type="ARBA" id="ARBA00022448"/>
    </source>
</evidence>
<keyword evidence="2" id="KW-0547">Nucleotide-binding</keyword>
<feature type="domain" description="ABC transporter" evidence="4">
    <location>
        <begin position="7"/>
        <end position="243"/>
    </location>
</feature>
<evidence type="ECO:0000256" key="3">
    <source>
        <dbReference type="ARBA" id="ARBA00022840"/>
    </source>
</evidence>
<dbReference type="PROSITE" id="PS00211">
    <property type="entry name" value="ABC_TRANSPORTER_1"/>
    <property type="match status" value="1"/>
</dbReference>
<evidence type="ECO:0000313" key="6">
    <source>
        <dbReference type="Proteomes" id="UP000605676"/>
    </source>
</evidence>
<evidence type="ECO:0000259" key="4">
    <source>
        <dbReference type="PROSITE" id="PS50893"/>
    </source>
</evidence>
<dbReference type="GO" id="GO:0005524">
    <property type="term" value="F:ATP binding"/>
    <property type="evidence" value="ECO:0007669"/>
    <property type="project" value="UniProtKB-KW"/>
</dbReference>
<dbReference type="Gene3D" id="3.40.50.300">
    <property type="entry name" value="P-loop containing nucleotide triphosphate hydrolases"/>
    <property type="match status" value="1"/>
</dbReference>
<dbReference type="PANTHER" id="PTHR43023">
    <property type="entry name" value="PROTEIN TRIGALACTOSYLDIACYLGLYCEROL 3, CHLOROPLASTIC"/>
    <property type="match status" value="1"/>
</dbReference>
<keyword evidence="1" id="KW-0813">Transport</keyword>
<comment type="caution">
    <text evidence="5">The sequence shown here is derived from an EMBL/GenBank/DDBJ whole genome shotgun (WGS) entry which is preliminary data.</text>
</comment>
<dbReference type="InterPro" id="IPR017871">
    <property type="entry name" value="ABC_transporter-like_CS"/>
</dbReference>
<accession>A0ABS1HEM5</accession>
<dbReference type="InterPro" id="IPR027417">
    <property type="entry name" value="P-loop_NTPase"/>
</dbReference>
<dbReference type="InterPro" id="IPR003593">
    <property type="entry name" value="AAA+_ATPase"/>
</dbReference>
<dbReference type="EMBL" id="JAENRR010000003">
    <property type="protein sequence ID" value="MBK3516126.1"/>
    <property type="molecule type" value="Genomic_DNA"/>
</dbReference>
<evidence type="ECO:0000256" key="2">
    <source>
        <dbReference type="ARBA" id="ARBA00022741"/>
    </source>
</evidence>
<dbReference type="InterPro" id="IPR003439">
    <property type="entry name" value="ABC_transporter-like_ATP-bd"/>
</dbReference>
<keyword evidence="3 5" id="KW-0067">ATP-binding</keyword>
<dbReference type="Proteomes" id="UP000605676">
    <property type="component" value="Unassembled WGS sequence"/>
</dbReference>
<dbReference type="SUPFAM" id="SSF52540">
    <property type="entry name" value="P-loop containing nucleoside triphosphate hydrolases"/>
    <property type="match status" value="1"/>
</dbReference>
<sequence length="246" mass="27293">MTLREIIKIKSLSASLGGRNILSDISFNVYDKEITVILGRSGAGKSVLLKHLLGLMDIQEGEVVIFGKDIAEMQEEEQKRLYFQMGVFYQNGGLLNALTVGENIALPLEQNSNLSHELIDHIVWSKLKLVNLLNAYYLYPSQLSGGMLKRAALARAIVMDPLLLFCDEPGAGLDPISLVSLDKLILNLREQLGMSIVVVTHEVSSIFRIADRIVFIDSGQVVFQGTLEEALQAQNKQVKNYFDTAK</sequence>
<dbReference type="PANTHER" id="PTHR43023:SF3">
    <property type="entry name" value="PROTEIN TRIGALACTOSYLDIACYLGLYCEROL 3, CHLOROPLASTIC"/>
    <property type="match status" value="1"/>
</dbReference>